<name>A0A2V4BYZ2_9FLAO</name>
<dbReference type="EMBL" id="QJHL01000004">
    <property type="protein sequence ID" value="PXY44276.1"/>
    <property type="molecule type" value="Genomic_DNA"/>
</dbReference>
<keyword evidence="2" id="KW-1185">Reference proteome</keyword>
<reference evidence="1 2" key="1">
    <citation type="submission" date="2018-05" db="EMBL/GenBank/DDBJ databases">
        <title>Flavobacterium sp. strain IMCC34758, incomplete genome.</title>
        <authorList>
            <person name="Joung Y."/>
        </authorList>
    </citation>
    <scope>NUCLEOTIDE SEQUENCE [LARGE SCALE GENOMIC DNA]</scope>
    <source>
        <strain evidence="1 2">IMCC34758</strain>
    </source>
</reference>
<evidence type="ECO:0000313" key="1">
    <source>
        <dbReference type="EMBL" id="PXY44276.1"/>
    </source>
</evidence>
<organism evidence="1 2">
    <name type="scientific">Flavobacterium hydrophilum</name>
    <dbReference type="NCBI Taxonomy" id="2211445"/>
    <lineage>
        <taxon>Bacteria</taxon>
        <taxon>Pseudomonadati</taxon>
        <taxon>Bacteroidota</taxon>
        <taxon>Flavobacteriia</taxon>
        <taxon>Flavobacteriales</taxon>
        <taxon>Flavobacteriaceae</taxon>
        <taxon>Flavobacterium</taxon>
    </lineage>
</organism>
<protein>
    <submittedName>
        <fullName evidence="1">Uncharacterized protein</fullName>
    </submittedName>
</protein>
<dbReference type="AlphaFoldDB" id="A0A2V4BYZ2"/>
<accession>A0A2V4BYZ2</accession>
<comment type="caution">
    <text evidence="1">The sequence shown here is derived from an EMBL/GenBank/DDBJ whole genome shotgun (WGS) entry which is preliminary data.</text>
</comment>
<sequence length="142" mass="16370">MLKIPGFGNTQPLAGITATSRLMTDELKKYLLEQCRQWMLPEEIRALSRGGLTEHGEKTTREIAEKEKKETLTDFKIERMYGFNDPKTNELVNLGHEKMLSTIAQRLLERQGDSIVNKCTKCNKLTRTPNAKQCRHCGHDWH</sequence>
<gene>
    <name evidence="1" type="ORF">DMB68_17800</name>
</gene>
<dbReference type="Proteomes" id="UP000247681">
    <property type="component" value="Unassembled WGS sequence"/>
</dbReference>
<evidence type="ECO:0000313" key="2">
    <source>
        <dbReference type="Proteomes" id="UP000247681"/>
    </source>
</evidence>
<proteinExistence type="predicted"/>